<dbReference type="Proteomes" id="UP000278792">
    <property type="component" value="Unassembled WGS sequence"/>
</dbReference>
<comment type="caution">
    <text evidence="1">The sequence shown here is derived from an EMBL/GenBank/DDBJ whole genome shotgun (WGS) entry which is preliminary data.</text>
</comment>
<sequence length="65" mass="7887">MTKLHELYQPNELKQMEKDLRVSKKIISDVLKGDDVQELEWYYIEMMIHSLRQRLGIKDTGMRYT</sequence>
<accession>A0A3N3DMD7</accession>
<dbReference type="EMBL" id="RKIK01000213">
    <property type="protein sequence ID" value="ROV55655.1"/>
    <property type="molecule type" value="Genomic_DNA"/>
</dbReference>
<evidence type="ECO:0000313" key="2">
    <source>
        <dbReference type="Proteomes" id="UP000278792"/>
    </source>
</evidence>
<gene>
    <name evidence="1" type="ORF">EGH82_23710</name>
</gene>
<dbReference type="RefSeq" id="WP_221181802.1">
    <property type="nucleotide sequence ID" value="NZ_RKIK01000213.1"/>
</dbReference>
<proteinExistence type="predicted"/>
<name>A0A3N3DMD7_9VIBR</name>
<reference evidence="1 2" key="1">
    <citation type="submission" date="2018-11" db="EMBL/GenBank/DDBJ databases">
        <title>Vibrio ponticus strain CAIM 1751 pathogenic for the snapper Lutjanus guttatus.</title>
        <authorList>
            <person name="Soto-Rodriguez S."/>
            <person name="Lozano-Olvera R."/>
            <person name="Gomez-Gil B."/>
        </authorList>
    </citation>
    <scope>NUCLEOTIDE SEQUENCE [LARGE SCALE GENOMIC DNA]</scope>
    <source>
        <strain evidence="1 2">CAIM 1751</strain>
    </source>
</reference>
<dbReference type="AlphaFoldDB" id="A0A3N3DMD7"/>
<protein>
    <submittedName>
        <fullName evidence="1">Uncharacterized protein</fullName>
    </submittedName>
</protein>
<evidence type="ECO:0000313" key="1">
    <source>
        <dbReference type="EMBL" id="ROV55655.1"/>
    </source>
</evidence>
<organism evidence="1 2">
    <name type="scientific">Vibrio ponticus</name>
    <dbReference type="NCBI Taxonomy" id="265668"/>
    <lineage>
        <taxon>Bacteria</taxon>
        <taxon>Pseudomonadati</taxon>
        <taxon>Pseudomonadota</taxon>
        <taxon>Gammaproteobacteria</taxon>
        <taxon>Vibrionales</taxon>
        <taxon>Vibrionaceae</taxon>
        <taxon>Vibrio</taxon>
    </lineage>
</organism>
<feature type="non-terminal residue" evidence="1">
    <location>
        <position position="65"/>
    </location>
</feature>